<sequence length="267" mass="29502">MPQNNTVQLSQSAREQAFLFSSGLLAPDSPVPKDLRSPQGTVLADRYNIYRNNVTVGLINAVASIFPAVQRITGPDFFRAMARFYIRAKPPSSPLLFEYGRDFAEFIEAYEYAQTMPWLPDVARIERAWLDAYHAADADGLDPARLAAIPQERVGLIRFTMHPATRIVRSLYPAVSIFSQNRADGEVLPVNDRPEDALITRSGNQVQVRLLDAGAAEFLLALSHGAHLQDAAQVGLGLNPDLDLARLIAVMLEANVFSSLEMDHIDD</sequence>
<gene>
    <name evidence="2" type="ORF">GGQ72_002783</name>
</gene>
<proteinExistence type="predicted"/>
<dbReference type="EMBL" id="JACIEC010000003">
    <property type="protein sequence ID" value="MBB4144226.1"/>
    <property type="molecule type" value="Genomic_DNA"/>
</dbReference>
<accession>A0A7W6LGZ0</accession>
<organism evidence="2 3">
    <name type="scientific">Rhizobium rhizoryzae</name>
    <dbReference type="NCBI Taxonomy" id="451876"/>
    <lineage>
        <taxon>Bacteria</taxon>
        <taxon>Pseudomonadati</taxon>
        <taxon>Pseudomonadota</taxon>
        <taxon>Alphaproteobacteria</taxon>
        <taxon>Hyphomicrobiales</taxon>
        <taxon>Rhizobiaceae</taxon>
        <taxon>Rhizobium/Agrobacterium group</taxon>
        <taxon>Rhizobium</taxon>
    </lineage>
</organism>
<dbReference type="AlphaFoldDB" id="A0A7W6LGZ0"/>
<evidence type="ECO:0000313" key="3">
    <source>
        <dbReference type="Proteomes" id="UP000519897"/>
    </source>
</evidence>
<dbReference type="Proteomes" id="UP000519897">
    <property type="component" value="Unassembled WGS sequence"/>
</dbReference>
<protein>
    <recommendedName>
        <fullName evidence="1">Putative DNA-binding domain-containing protein</fullName>
    </recommendedName>
</protein>
<evidence type="ECO:0000313" key="2">
    <source>
        <dbReference type="EMBL" id="MBB4144226.1"/>
    </source>
</evidence>
<keyword evidence="3" id="KW-1185">Reference proteome</keyword>
<dbReference type="InterPro" id="IPR044922">
    <property type="entry name" value="DUF2063_N_sf"/>
</dbReference>
<name>A0A7W6LGZ0_9HYPH</name>
<reference evidence="2 3" key="1">
    <citation type="submission" date="2020-08" db="EMBL/GenBank/DDBJ databases">
        <title>Genomic Encyclopedia of Type Strains, Phase IV (KMG-IV): sequencing the most valuable type-strain genomes for metagenomic binning, comparative biology and taxonomic classification.</title>
        <authorList>
            <person name="Goeker M."/>
        </authorList>
    </citation>
    <scope>NUCLEOTIDE SEQUENCE [LARGE SCALE GENOMIC DNA]</scope>
    <source>
        <strain evidence="2 3">DSM 29514</strain>
    </source>
</reference>
<dbReference type="Pfam" id="PF09836">
    <property type="entry name" value="DUF2063"/>
    <property type="match status" value="1"/>
</dbReference>
<dbReference type="InterPro" id="IPR018640">
    <property type="entry name" value="DUF2063"/>
</dbReference>
<comment type="caution">
    <text evidence="2">The sequence shown here is derived from an EMBL/GenBank/DDBJ whole genome shotgun (WGS) entry which is preliminary data.</text>
</comment>
<dbReference type="RefSeq" id="WP_165131565.1">
    <property type="nucleotide sequence ID" value="NZ_CP049249.1"/>
</dbReference>
<feature type="domain" description="Putative DNA-binding" evidence="1">
    <location>
        <begin position="20"/>
        <end position="107"/>
    </location>
</feature>
<evidence type="ECO:0000259" key="1">
    <source>
        <dbReference type="Pfam" id="PF09836"/>
    </source>
</evidence>
<dbReference type="Gene3D" id="1.10.150.690">
    <property type="entry name" value="DUF2063"/>
    <property type="match status" value="1"/>
</dbReference>